<gene>
    <name evidence="2" type="ORF">JOB18_025924</name>
</gene>
<organism evidence="2 3">
    <name type="scientific">Solea senegalensis</name>
    <name type="common">Senegalese sole</name>
    <dbReference type="NCBI Taxonomy" id="28829"/>
    <lineage>
        <taxon>Eukaryota</taxon>
        <taxon>Metazoa</taxon>
        <taxon>Chordata</taxon>
        <taxon>Craniata</taxon>
        <taxon>Vertebrata</taxon>
        <taxon>Euteleostomi</taxon>
        <taxon>Actinopterygii</taxon>
        <taxon>Neopterygii</taxon>
        <taxon>Teleostei</taxon>
        <taxon>Neoteleostei</taxon>
        <taxon>Acanthomorphata</taxon>
        <taxon>Carangaria</taxon>
        <taxon>Pleuronectiformes</taxon>
        <taxon>Pleuronectoidei</taxon>
        <taxon>Soleidae</taxon>
        <taxon>Solea</taxon>
    </lineage>
</organism>
<feature type="region of interest" description="Disordered" evidence="1">
    <location>
        <begin position="98"/>
        <end position="155"/>
    </location>
</feature>
<name>A0AAV6Q0K5_SOLSE</name>
<protein>
    <submittedName>
        <fullName evidence="2">Uncharacterized protein</fullName>
    </submittedName>
</protein>
<comment type="caution">
    <text evidence="2">The sequence shown here is derived from an EMBL/GenBank/DDBJ whole genome shotgun (WGS) entry which is preliminary data.</text>
</comment>
<keyword evidence="3" id="KW-1185">Reference proteome</keyword>
<evidence type="ECO:0000313" key="3">
    <source>
        <dbReference type="Proteomes" id="UP000693946"/>
    </source>
</evidence>
<feature type="compositionally biased region" description="Basic and acidic residues" evidence="1">
    <location>
        <begin position="131"/>
        <end position="155"/>
    </location>
</feature>
<reference evidence="2 3" key="1">
    <citation type="journal article" date="2021" name="Sci. Rep.">
        <title>Chromosome anchoring in Senegalese sole (Solea senegalensis) reveals sex-associated markers and genome rearrangements in flatfish.</title>
        <authorList>
            <person name="Guerrero-Cozar I."/>
            <person name="Gomez-Garrido J."/>
            <person name="Berbel C."/>
            <person name="Martinez-Blanch J.F."/>
            <person name="Alioto T."/>
            <person name="Claros M.G."/>
            <person name="Gagnaire P.A."/>
            <person name="Manchado M."/>
        </authorList>
    </citation>
    <scope>NUCLEOTIDE SEQUENCE [LARGE SCALE GENOMIC DNA]</scope>
    <source>
        <strain evidence="2">Sse05_10M</strain>
    </source>
</reference>
<feature type="compositionally biased region" description="Basic and acidic residues" evidence="1">
    <location>
        <begin position="106"/>
        <end position="116"/>
    </location>
</feature>
<sequence>MRAHSTVSPYFSFLSTATTVPACKPCNPTLSHDVQLCPHPCYHIRQFTDSGAQDVVERLALLQVCAGKNTQTGSSTDRKTQTSNRQFEAAEKMTRCLRVQGRHAKRSPEAGFMDRKEEEEETGRRVVQQKQRADNMNDETREVSGDTRSTKRREE</sequence>
<evidence type="ECO:0000313" key="2">
    <source>
        <dbReference type="EMBL" id="KAG7479466.1"/>
    </source>
</evidence>
<proteinExistence type="predicted"/>
<dbReference type="AlphaFoldDB" id="A0AAV6Q0K5"/>
<accession>A0AAV6Q0K5</accession>
<dbReference type="EMBL" id="JAGKHQ010000020">
    <property type="protein sequence ID" value="KAG7479466.1"/>
    <property type="molecule type" value="Genomic_DNA"/>
</dbReference>
<evidence type="ECO:0000256" key="1">
    <source>
        <dbReference type="SAM" id="MobiDB-lite"/>
    </source>
</evidence>
<dbReference type="Proteomes" id="UP000693946">
    <property type="component" value="Linkage Group LG8"/>
</dbReference>